<dbReference type="Pfam" id="PF09142">
    <property type="entry name" value="TruB_C"/>
    <property type="match status" value="1"/>
</dbReference>
<dbReference type="EMBL" id="AP023355">
    <property type="protein sequence ID" value="BCJ34872.1"/>
    <property type="molecule type" value="Genomic_DNA"/>
</dbReference>
<evidence type="ECO:0000256" key="3">
    <source>
        <dbReference type="ARBA" id="ARBA00022694"/>
    </source>
</evidence>
<dbReference type="InterPro" id="IPR015225">
    <property type="entry name" value="tRNA_psdUridine_synth_fam2_C"/>
</dbReference>
<feature type="active site" description="Nucleophile" evidence="5">
    <location>
        <position position="180"/>
    </location>
</feature>
<evidence type="ECO:0000256" key="2">
    <source>
        <dbReference type="ARBA" id="ARBA00005642"/>
    </source>
</evidence>
<dbReference type="NCBIfam" id="TIGR00431">
    <property type="entry name" value="TruB"/>
    <property type="match status" value="1"/>
</dbReference>
<dbReference type="Pfam" id="PF16198">
    <property type="entry name" value="TruB_C_2"/>
    <property type="match status" value="1"/>
</dbReference>
<feature type="region of interest" description="Disordered" evidence="6">
    <location>
        <begin position="1"/>
        <end position="27"/>
    </location>
</feature>
<proteinExistence type="inferred from homology"/>
<evidence type="ECO:0000259" key="7">
    <source>
        <dbReference type="Pfam" id="PF01509"/>
    </source>
</evidence>
<feature type="domain" description="tRNA pseudouridylate synthase B C-terminal" evidence="9">
    <location>
        <begin position="319"/>
        <end position="359"/>
    </location>
</feature>
<evidence type="ECO:0000256" key="5">
    <source>
        <dbReference type="HAMAP-Rule" id="MF_01080"/>
    </source>
</evidence>
<gene>
    <name evidence="5" type="primary">truB</name>
    <name evidence="10" type="ORF">Athai_23750</name>
</gene>
<protein>
    <recommendedName>
        <fullName evidence="5">tRNA pseudouridine synthase B</fullName>
        <ecNumber evidence="5">5.4.99.25</ecNumber>
    </recommendedName>
    <alternativeName>
        <fullName evidence="5">tRNA pseudouridine(55) synthase</fullName>
        <shortName evidence="5">Psi55 synthase</shortName>
    </alternativeName>
    <alternativeName>
        <fullName evidence="5">tRNA pseudouridylate synthase</fullName>
    </alternativeName>
    <alternativeName>
        <fullName evidence="5">tRNA-uridine isomerase</fullName>
    </alternativeName>
</protein>
<dbReference type="Proteomes" id="UP000611640">
    <property type="component" value="Chromosome"/>
</dbReference>
<feature type="region of interest" description="Disordered" evidence="6">
    <location>
        <begin position="91"/>
        <end position="126"/>
    </location>
</feature>
<evidence type="ECO:0000256" key="1">
    <source>
        <dbReference type="ARBA" id="ARBA00000385"/>
    </source>
</evidence>
<evidence type="ECO:0000313" key="10">
    <source>
        <dbReference type="EMBL" id="BCJ34872.1"/>
    </source>
</evidence>
<dbReference type="PANTHER" id="PTHR13767">
    <property type="entry name" value="TRNA-PSEUDOURIDINE SYNTHASE"/>
    <property type="match status" value="1"/>
</dbReference>
<dbReference type="KEGG" id="atl:Athai_23750"/>
<dbReference type="SUPFAM" id="SSF88697">
    <property type="entry name" value="PUA domain-like"/>
    <property type="match status" value="1"/>
</dbReference>
<accession>A0A7R7DNJ6</accession>
<reference evidence="10 11" key="1">
    <citation type="submission" date="2020-08" db="EMBL/GenBank/DDBJ databases">
        <title>Whole genome shotgun sequence of Actinocatenispora thailandica NBRC 105041.</title>
        <authorList>
            <person name="Komaki H."/>
            <person name="Tamura T."/>
        </authorList>
    </citation>
    <scope>NUCLEOTIDE SEQUENCE [LARGE SCALE GENOMIC DNA]</scope>
    <source>
        <strain evidence="10 11">NBRC 105041</strain>
    </source>
</reference>
<dbReference type="PANTHER" id="PTHR13767:SF2">
    <property type="entry name" value="PSEUDOURIDYLATE SYNTHASE TRUB1"/>
    <property type="match status" value="1"/>
</dbReference>
<dbReference type="HAMAP" id="MF_01080">
    <property type="entry name" value="TruB_bact"/>
    <property type="match status" value="1"/>
</dbReference>
<feature type="domain" description="Pseudouridine synthase II N-terminal" evidence="7">
    <location>
        <begin position="165"/>
        <end position="318"/>
    </location>
</feature>
<dbReference type="InterPro" id="IPR032819">
    <property type="entry name" value="TruB_C"/>
</dbReference>
<comment type="similarity">
    <text evidence="2 5">Belongs to the pseudouridine synthase TruB family. Type 1 subfamily.</text>
</comment>
<dbReference type="AlphaFoldDB" id="A0A7R7DNJ6"/>
<dbReference type="Gene3D" id="2.30.130.10">
    <property type="entry name" value="PUA domain"/>
    <property type="match status" value="1"/>
</dbReference>
<comment type="catalytic activity">
    <reaction evidence="1 5">
        <text>uridine(55) in tRNA = pseudouridine(55) in tRNA</text>
        <dbReference type="Rhea" id="RHEA:42532"/>
        <dbReference type="Rhea" id="RHEA-COMP:10101"/>
        <dbReference type="Rhea" id="RHEA-COMP:10102"/>
        <dbReference type="ChEBI" id="CHEBI:65314"/>
        <dbReference type="ChEBI" id="CHEBI:65315"/>
        <dbReference type="EC" id="5.4.99.25"/>
    </reaction>
</comment>
<dbReference type="InterPro" id="IPR020103">
    <property type="entry name" value="PsdUridine_synth_cat_dom_sf"/>
</dbReference>
<dbReference type="InterPro" id="IPR002501">
    <property type="entry name" value="PsdUridine_synth_N"/>
</dbReference>
<comment type="function">
    <text evidence="5">Responsible for synthesis of pseudouridine from uracil-55 in the psi GC loop of transfer RNAs.</text>
</comment>
<evidence type="ECO:0000259" key="9">
    <source>
        <dbReference type="Pfam" id="PF16198"/>
    </source>
</evidence>
<evidence type="ECO:0000256" key="6">
    <source>
        <dbReference type="SAM" id="MobiDB-lite"/>
    </source>
</evidence>
<dbReference type="InterPro" id="IPR014780">
    <property type="entry name" value="tRNA_psdUridine_synth_TruB"/>
</dbReference>
<dbReference type="GO" id="GO:1990481">
    <property type="term" value="P:mRNA pseudouridine synthesis"/>
    <property type="evidence" value="ECO:0007669"/>
    <property type="project" value="TreeGrafter"/>
</dbReference>
<sequence length="437" mass="44913">MPATVRGAKWRRDHIANAPATNTAATASTSNAVNTMASSSDARAGPFLDGALGCREANGLTWSIARKAANIPSCGPVRRVMCRTVETALPDPAEAPVPAGARQPTDPVGPGRPSRARTSGPVGTGRRRWPCLRGPLSCLVVDRAGFVVVDKPAGMTSHDVVARLRRLAGTRRVGHAGTLDPMATGVLVLAIGRATRLLTYLTGADKEYHATIRLGASTVTDDAEGEPTGGADASAVTEAQVRAGLAAQTGAIQQVPSAVSAIKINGQRAYKRVRAGDEVSLPPRPVTVHRLEVDALRREPGGLLDVDVRVACSSGTYVRAIARDLGAGLGVGGHLTALRRTRVADFTLAEAVPLAALLDGADPVPLSLADAAGRILPGRTVDAEAARVLGHGGSLPAEGRTGPYAVYGPDGALLAVVADRDGRARPQIVLAAAEGAR</sequence>
<evidence type="ECO:0000256" key="4">
    <source>
        <dbReference type="ARBA" id="ARBA00023235"/>
    </source>
</evidence>
<feature type="compositionally biased region" description="Low complexity" evidence="6">
    <location>
        <begin position="16"/>
        <end position="27"/>
    </location>
</feature>
<dbReference type="EC" id="5.4.99.25" evidence="5"/>
<keyword evidence="3 5" id="KW-0819">tRNA processing</keyword>
<dbReference type="GO" id="GO:0003723">
    <property type="term" value="F:RNA binding"/>
    <property type="evidence" value="ECO:0007669"/>
    <property type="project" value="InterPro"/>
</dbReference>
<dbReference type="GO" id="GO:0160148">
    <property type="term" value="F:tRNA pseudouridine(55) synthase activity"/>
    <property type="evidence" value="ECO:0007669"/>
    <property type="project" value="UniProtKB-EC"/>
</dbReference>
<dbReference type="Pfam" id="PF01509">
    <property type="entry name" value="TruB_N"/>
    <property type="match status" value="1"/>
</dbReference>
<dbReference type="Gene3D" id="3.30.2350.10">
    <property type="entry name" value="Pseudouridine synthase"/>
    <property type="match status" value="1"/>
</dbReference>
<dbReference type="CDD" id="cd02573">
    <property type="entry name" value="PseudoU_synth_EcTruB"/>
    <property type="match status" value="1"/>
</dbReference>
<dbReference type="SUPFAM" id="SSF55120">
    <property type="entry name" value="Pseudouridine synthase"/>
    <property type="match status" value="1"/>
</dbReference>
<dbReference type="InterPro" id="IPR015947">
    <property type="entry name" value="PUA-like_sf"/>
</dbReference>
<dbReference type="GO" id="GO:0031119">
    <property type="term" value="P:tRNA pseudouridine synthesis"/>
    <property type="evidence" value="ECO:0007669"/>
    <property type="project" value="UniProtKB-UniRule"/>
</dbReference>
<keyword evidence="4 5" id="KW-0413">Isomerase</keyword>
<evidence type="ECO:0000313" key="11">
    <source>
        <dbReference type="Proteomes" id="UP000611640"/>
    </source>
</evidence>
<evidence type="ECO:0000259" key="8">
    <source>
        <dbReference type="Pfam" id="PF09142"/>
    </source>
</evidence>
<organism evidence="10 11">
    <name type="scientific">Actinocatenispora thailandica</name>
    <dbReference type="NCBI Taxonomy" id="227318"/>
    <lineage>
        <taxon>Bacteria</taxon>
        <taxon>Bacillati</taxon>
        <taxon>Actinomycetota</taxon>
        <taxon>Actinomycetes</taxon>
        <taxon>Micromonosporales</taxon>
        <taxon>Micromonosporaceae</taxon>
        <taxon>Actinocatenispora</taxon>
    </lineage>
</organism>
<keyword evidence="11" id="KW-1185">Reference proteome</keyword>
<dbReference type="InterPro" id="IPR036974">
    <property type="entry name" value="PUA_sf"/>
</dbReference>
<name>A0A7R7DNJ6_9ACTN</name>
<feature type="domain" description="tRNA pseudouridine synthase II TruB subfamily 2 C-terminal" evidence="8">
    <location>
        <begin position="377"/>
        <end position="430"/>
    </location>
</feature>